<feature type="transmembrane region" description="Helical" evidence="7">
    <location>
        <begin position="113"/>
        <end position="135"/>
    </location>
</feature>
<evidence type="ECO:0000256" key="6">
    <source>
        <dbReference type="ARBA" id="ARBA00023136"/>
    </source>
</evidence>
<dbReference type="Gene3D" id="1.10.3720.10">
    <property type="entry name" value="MetI-like"/>
    <property type="match status" value="1"/>
</dbReference>
<reference evidence="9 10" key="1">
    <citation type="submission" date="2018-08" db="EMBL/GenBank/DDBJ databases">
        <title>Recombination of ecologically and evolutionarily significant loci maintains genetic cohesion in the Pseudomonas syringae species complex.</title>
        <authorList>
            <person name="Dillon M."/>
            <person name="Thakur S."/>
            <person name="Almeida R.N.D."/>
            <person name="Weir B.S."/>
            <person name="Guttman D.S."/>
        </authorList>
    </citation>
    <scope>NUCLEOTIDE SEQUENCE [LARGE SCALE GENOMIC DNA]</scope>
    <source>
        <strain evidence="9 10">ICMP 11895</strain>
    </source>
</reference>
<comment type="similarity">
    <text evidence="7">Belongs to the binding-protein-dependent transport system permease family.</text>
</comment>
<dbReference type="InterPro" id="IPR045621">
    <property type="entry name" value="BPD_transp_1_N"/>
</dbReference>
<keyword evidence="6 7" id="KW-0472">Membrane</keyword>
<dbReference type="SUPFAM" id="SSF161098">
    <property type="entry name" value="MetI-like"/>
    <property type="match status" value="1"/>
</dbReference>
<dbReference type="InterPro" id="IPR035906">
    <property type="entry name" value="MetI-like_sf"/>
</dbReference>
<keyword evidence="3" id="KW-1003">Cell membrane</keyword>
<evidence type="ECO:0000256" key="1">
    <source>
        <dbReference type="ARBA" id="ARBA00004651"/>
    </source>
</evidence>
<accession>A0A3M6AVY9</accession>
<dbReference type="PROSITE" id="PS50928">
    <property type="entry name" value="ABC_TM1"/>
    <property type="match status" value="1"/>
</dbReference>
<dbReference type="PANTHER" id="PTHR43163:SF2">
    <property type="entry name" value="ABC TRANSPORTER PERMEASE PROTEIN"/>
    <property type="match status" value="1"/>
</dbReference>
<feature type="transmembrane region" description="Helical" evidence="7">
    <location>
        <begin position="147"/>
        <end position="170"/>
    </location>
</feature>
<feature type="transmembrane region" description="Helical" evidence="7">
    <location>
        <begin position="190"/>
        <end position="211"/>
    </location>
</feature>
<feature type="transmembrane region" description="Helical" evidence="7">
    <location>
        <begin position="21"/>
        <end position="43"/>
    </location>
</feature>
<feature type="transmembrane region" description="Helical" evidence="7">
    <location>
        <begin position="303"/>
        <end position="327"/>
    </location>
</feature>
<proteinExistence type="inferred from homology"/>
<name>A0A3M6AVY9_PSESS</name>
<dbReference type="Pfam" id="PF19300">
    <property type="entry name" value="BPD_transp_1_N"/>
    <property type="match status" value="1"/>
</dbReference>
<evidence type="ECO:0000256" key="3">
    <source>
        <dbReference type="ARBA" id="ARBA00022475"/>
    </source>
</evidence>
<dbReference type="Proteomes" id="UP000272241">
    <property type="component" value="Unassembled WGS sequence"/>
</dbReference>
<gene>
    <name evidence="9" type="ORF">ALP15_04493</name>
</gene>
<keyword evidence="2 7" id="KW-0813">Transport</keyword>
<dbReference type="EMBL" id="RBUO01000055">
    <property type="protein sequence ID" value="RMV23385.1"/>
    <property type="molecule type" value="Genomic_DNA"/>
</dbReference>
<organism evidence="9 10">
    <name type="scientific">Pseudomonas savastanoi</name>
    <name type="common">Pseudomonas syringae pv. savastanoi</name>
    <dbReference type="NCBI Taxonomy" id="29438"/>
    <lineage>
        <taxon>Bacteria</taxon>
        <taxon>Pseudomonadati</taxon>
        <taxon>Pseudomonadota</taxon>
        <taxon>Gammaproteobacteria</taxon>
        <taxon>Pseudomonadales</taxon>
        <taxon>Pseudomonadaceae</taxon>
        <taxon>Pseudomonas</taxon>
    </lineage>
</organism>
<dbReference type="GO" id="GO:0055085">
    <property type="term" value="P:transmembrane transport"/>
    <property type="evidence" value="ECO:0007669"/>
    <property type="project" value="InterPro"/>
</dbReference>
<keyword evidence="4 7" id="KW-0812">Transmembrane</keyword>
<sequence>MGGQPADRRRAAPMIGWALRRLTQSLLVILLMTVVVFVGLNAIGNPMDILVGEDLNQAERLQAIAHLGLDQPLWQQYLIFLKGAVHGNLGQSFVYHEDAMRLILQRLPATFELAFSALFLAVVIGVPLGMFAGMYPEHPLSRLMMAASIVGFSLPAFWVALMMIMLFSITLGWLPASGRGETREWLGVQWSWLTLDGLQHLLLPALNLALFKISLVLRLTRAGVREVLPQEFVKFARAKGLSPMRVMCMHVMRNTMIPVVTVLAMELGSTIAYAVVTESIFAWPGAGKLILDSINMLDRPVVVAYLMVVVVIFVVLNLIVDGLYYLLDPRVRIEASR</sequence>
<evidence type="ECO:0000313" key="10">
    <source>
        <dbReference type="Proteomes" id="UP000272241"/>
    </source>
</evidence>
<feature type="transmembrane region" description="Helical" evidence="7">
    <location>
        <begin position="257"/>
        <end position="283"/>
    </location>
</feature>
<feature type="domain" description="ABC transmembrane type-1" evidence="8">
    <location>
        <begin position="107"/>
        <end position="320"/>
    </location>
</feature>
<evidence type="ECO:0000256" key="5">
    <source>
        <dbReference type="ARBA" id="ARBA00022989"/>
    </source>
</evidence>
<dbReference type="AlphaFoldDB" id="A0A3M6AVY9"/>
<comment type="caution">
    <text evidence="9">The sequence shown here is derived from an EMBL/GenBank/DDBJ whole genome shotgun (WGS) entry which is preliminary data.</text>
</comment>
<evidence type="ECO:0000259" key="8">
    <source>
        <dbReference type="PROSITE" id="PS50928"/>
    </source>
</evidence>
<comment type="subcellular location">
    <subcellularLocation>
        <location evidence="1 7">Cell membrane</location>
        <topology evidence="1 7">Multi-pass membrane protein</topology>
    </subcellularLocation>
</comment>
<dbReference type="GO" id="GO:0005886">
    <property type="term" value="C:plasma membrane"/>
    <property type="evidence" value="ECO:0007669"/>
    <property type="project" value="UniProtKB-SubCell"/>
</dbReference>
<keyword evidence="5 7" id="KW-1133">Transmembrane helix</keyword>
<evidence type="ECO:0000256" key="2">
    <source>
        <dbReference type="ARBA" id="ARBA00022448"/>
    </source>
</evidence>
<dbReference type="Pfam" id="PF00528">
    <property type="entry name" value="BPD_transp_1"/>
    <property type="match status" value="1"/>
</dbReference>
<evidence type="ECO:0000313" key="9">
    <source>
        <dbReference type="EMBL" id="RMV23385.1"/>
    </source>
</evidence>
<dbReference type="InterPro" id="IPR000515">
    <property type="entry name" value="MetI-like"/>
</dbReference>
<evidence type="ECO:0000256" key="7">
    <source>
        <dbReference type="RuleBase" id="RU363032"/>
    </source>
</evidence>
<protein>
    <submittedName>
        <fullName evidence="9">Peptide ABC transporter permease</fullName>
    </submittedName>
</protein>
<evidence type="ECO:0000256" key="4">
    <source>
        <dbReference type="ARBA" id="ARBA00022692"/>
    </source>
</evidence>
<dbReference type="PANTHER" id="PTHR43163">
    <property type="entry name" value="DIPEPTIDE TRANSPORT SYSTEM PERMEASE PROTEIN DPPB-RELATED"/>
    <property type="match status" value="1"/>
</dbReference>
<dbReference type="CDD" id="cd06261">
    <property type="entry name" value="TM_PBP2"/>
    <property type="match status" value="1"/>
</dbReference>